<accession>W4F9D0</accession>
<dbReference type="STRING" id="112090.W4F9D0"/>
<dbReference type="GeneID" id="20821548"/>
<reference evidence="1" key="1">
    <citation type="submission" date="2013-12" db="EMBL/GenBank/DDBJ databases">
        <title>The Genome Sequence of Aphanomyces astaci APO3.</title>
        <authorList>
            <consortium name="The Broad Institute Genomics Platform"/>
            <person name="Russ C."/>
            <person name="Tyler B."/>
            <person name="van West P."/>
            <person name="Dieguez-Uribeondo J."/>
            <person name="Young S.K."/>
            <person name="Zeng Q."/>
            <person name="Gargeya S."/>
            <person name="Fitzgerald M."/>
            <person name="Abouelleil A."/>
            <person name="Alvarado L."/>
            <person name="Chapman S.B."/>
            <person name="Gainer-Dewar J."/>
            <person name="Goldberg J."/>
            <person name="Griggs A."/>
            <person name="Gujja S."/>
            <person name="Hansen M."/>
            <person name="Howarth C."/>
            <person name="Imamovic A."/>
            <person name="Ireland A."/>
            <person name="Larimer J."/>
            <person name="McCowan C."/>
            <person name="Murphy C."/>
            <person name="Pearson M."/>
            <person name="Poon T.W."/>
            <person name="Priest M."/>
            <person name="Roberts A."/>
            <person name="Saif S."/>
            <person name="Shea T."/>
            <person name="Sykes S."/>
            <person name="Wortman J."/>
            <person name="Nusbaum C."/>
            <person name="Birren B."/>
        </authorList>
    </citation>
    <scope>NUCLEOTIDE SEQUENCE [LARGE SCALE GENOMIC DNA]</scope>
    <source>
        <strain evidence="1">APO3</strain>
    </source>
</reference>
<gene>
    <name evidence="1" type="ORF">H257_19552</name>
</gene>
<evidence type="ECO:0000313" key="1">
    <source>
        <dbReference type="EMBL" id="ETV63524.1"/>
    </source>
</evidence>
<dbReference type="EMBL" id="KI913891">
    <property type="protein sequence ID" value="ETV63524.1"/>
    <property type="molecule type" value="Genomic_DNA"/>
</dbReference>
<protein>
    <submittedName>
        <fullName evidence="1">Uncharacterized protein</fullName>
    </submittedName>
</protein>
<sequence>MAWEHPMKDGNDMPPVSHLPDDVTNYVLLLRRVEEVPFKVELSVAALAGPTNYSHAAFGIICSIWAASKS</sequence>
<proteinExistence type="predicted"/>
<name>W4F9D0_APHAT</name>
<dbReference type="VEuPathDB" id="FungiDB:H257_19552"/>
<dbReference type="RefSeq" id="XP_009846992.1">
    <property type="nucleotide sequence ID" value="XM_009848690.1"/>
</dbReference>
<dbReference type="AlphaFoldDB" id="W4F9D0"/>
<organism evidence="1">
    <name type="scientific">Aphanomyces astaci</name>
    <name type="common">Crayfish plague agent</name>
    <dbReference type="NCBI Taxonomy" id="112090"/>
    <lineage>
        <taxon>Eukaryota</taxon>
        <taxon>Sar</taxon>
        <taxon>Stramenopiles</taxon>
        <taxon>Oomycota</taxon>
        <taxon>Saprolegniomycetes</taxon>
        <taxon>Saprolegniales</taxon>
        <taxon>Verrucalvaceae</taxon>
        <taxon>Aphanomyces</taxon>
    </lineage>
</organism>